<dbReference type="Pfam" id="PF13783">
    <property type="entry name" value="DUF4177"/>
    <property type="match status" value="1"/>
</dbReference>
<evidence type="ECO:0008006" key="3">
    <source>
        <dbReference type="Google" id="ProtNLM"/>
    </source>
</evidence>
<proteinExistence type="predicted"/>
<reference evidence="1 2" key="1">
    <citation type="submission" date="2016-08" db="EMBL/GenBank/DDBJ databases">
        <title>Complete Genome Sequence Of The Indigo Reducing Clostridium isatidis DSM15098.</title>
        <authorList>
            <person name="Little G.T."/>
            <person name="Minton N.P."/>
        </authorList>
    </citation>
    <scope>NUCLEOTIDE SEQUENCE [LARGE SCALE GENOMIC DNA]</scope>
    <source>
        <strain evidence="1 2">DSM 15098</strain>
    </source>
</reference>
<dbReference type="Proteomes" id="UP000264883">
    <property type="component" value="Chromosome"/>
</dbReference>
<evidence type="ECO:0000313" key="1">
    <source>
        <dbReference type="EMBL" id="ASW42065.1"/>
    </source>
</evidence>
<dbReference type="OrthoDB" id="1739894at2"/>
<protein>
    <recommendedName>
        <fullName evidence="3">DUF4177 domain-containing protein</fullName>
    </recommendedName>
</protein>
<dbReference type="AlphaFoldDB" id="A0A343J957"/>
<dbReference type="KEGG" id="cia:BEN51_00640"/>
<keyword evidence="2" id="KW-1185">Reference proteome</keyword>
<sequence length="64" mass="7476">MYEYKFVKIDLKGILPPKSPVEDYHKIIEENAIEGWRLVQIFAPVVSAGPFAAYYELIFEKEKI</sequence>
<accession>A0A343J957</accession>
<evidence type="ECO:0000313" key="2">
    <source>
        <dbReference type="Proteomes" id="UP000264883"/>
    </source>
</evidence>
<dbReference type="InterPro" id="IPR025234">
    <property type="entry name" value="YjzH-like"/>
</dbReference>
<organism evidence="1 2">
    <name type="scientific">Clostridium isatidis</name>
    <dbReference type="NCBI Taxonomy" id="182773"/>
    <lineage>
        <taxon>Bacteria</taxon>
        <taxon>Bacillati</taxon>
        <taxon>Bacillota</taxon>
        <taxon>Clostridia</taxon>
        <taxon>Eubacteriales</taxon>
        <taxon>Clostridiaceae</taxon>
        <taxon>Clostridium</taxon>
    </lineage>
</organism>
<name>A0A343J957_9CLOT</name>
<dbReference type="RefSeq" id="WP_119864200.1">
    <property type="nucleotide sequence ID" value="NZ_CP016786.1"/>
</dbReference>
<dbReference type="EMBL" id="CP016786">
    <property type="protein sequence ID" value="ASW42065.1"/>
    <property type="molecule type" value="Genomic_DNA"/>
</dbReference>
<gene>
    <name evidence="1" type="ORF">BEN51_00640</name>
</gene>